<dbReference type="EMBL" id="OX451741">
    <property type="protein sequence ID" value="CAI8617345.1"/>
    <property type="molecule type" value="Genomic_DNA"/>
</dbReference>
<dbReference type="AlphaFoldDB" id="A0AAV1B3J4"/>
<organism evidence="1 2">
    <name type="scientific">Vicia faba</name>
    <name type="common">Broad bean</name>
    <name type="synonym">Faba vulgaris</name>
    <dbReference type="NCBI Taxonomy" id="3906"/>
    <lineage>
        <taxon>Eukaryota</taxon>
        <taxon>Viridiplantae</taxon>
        <taxon>Streptophyta</taxon>
        <taxon>Embryophyta</taxon>
        <taxon>Tracheophyta</taxon>
        <taxon>Spermatophyta</taxon>
        <taxon>Magnoliopsida</taxon>
        <taxon>eudicotyledons</taxon>
        <taxon>Gunneridae</taxon>
        <taxon>Pentapetalae</taxon>
        <taxon>rosids</taxon>
        <taxon>fabids</taxon>
        <taxon>Fabales</taxon>
        <taxon>Fabaceae</taxon>
        <taxon>Papilionoideae</taxon>
        <taxon>50 kb inversion clade</taxon>
        <taxon>NPAAA clade</taxon>
        <taxon>Hologalegina</taxon>
        <taxon>IRL clade</taxon>
        <taxon>Fabeae</taxon>
        <taxon>Vicia</taxon>
    </lineage>
</organism>
<keyword evidence="2" id="KW-1185">Reference proteome</keyword>
<gene>
    <name evidence="1" type="ORF">VFH_VI072320</name>
</gene>
<protein>
    <submittedName>
        <fullName evidence="1">Uncharacterized protein</fullName>
    </submittedName>
</protein>
<sequence>MVLYSIMTYYWPISLIKLVEGWCINFIWSANINKRKLVTVAWKHYCKKVKDGGLGLKSLRVLNEVADLRQCWSINQGHGDWDKIIKSRVIKRGRATTRVLIFWADNWCGQALMDIISGYSHESSGMFLKDYIIDNRIVLPCEILNLCPSLVQLCDSVIVNQQVHDRMIWKPIENRLLSLKVVYK</sequence>
<evidence type="ECO:0000313" key="2">
    <source>
        <dbReference type="Proteomes" id="UP001157006"/>
    </source>
</evidence>
<accession>A0AAV1B3J4</accession>
<reference evidence="1 2" key="1">
    <citation type="submission" date="2023-01" db="EMBL/GenBank/DDBJ databases">
        <authorList>
            <person name="Kreplak J."/>
        </authorList>
    </citation>
    <scope>NUCLEOTIDE SEQUENCE [LARGE SCALE GENOMIC DNA]</scope>
</reference>
<name>A0AAV1B3J4_VICFA</name>
<evidence type="ECO:0000313" key="1">
    <source>
        <dbReference type="EMBL" id="CAI8617345.1"/>
    </source>
</evidence>
<proteinExistence type="predicted"/>
<dbReference type="Proteomes" id="UP001157006">
    <property type="component" value="Chromosome 6"/>
</dbReference>